<evidence type="ECO:0000256" key="3">
    <source>
        <dbReference type="ARBA" id="ARBA00005493"/>
    </source>
</evidence>
<comment type="caution">
    <text evidence="19">The sequence shown here is derived from an EMBL/GenBank/DDBJ whole genome shotgun (WGS) entry which is preliminary data.</text>
</comment>
<evidence type="ECO:0000313" key="19">
    <source>
        <dbReference type="EMBL" id="KPL93101.1"/>
    </source>
</evidence>
<dbReference type="SUPFAM" id="SSF102114">
    <property type="entry name" value="Radical SAM enzymes"/>
    <property type="match status" value="1"/>
</dbReference>
<reference evidence="19 20" key="1">
    <citation type="submission" date="2015-08" db="EMBL/GenBank/DDBJ databases">
        <title>Draft Genome Sequence of Vibrio splendidus UCD-SED7.</title>
        <authorList>
            <person name="Lee R.D."/>
            <person name="Lang J.M."/>
            <person name="Coil D.A."/>
            <person name="Jospin G."/>
            <person name="Eisen J.A."/>
        </authorList>
    </citation>
    <scope>NUCLEOTIDE SEQUENCE [LARGE SCALE GENOMIC DNA]</scope>
    <source>
        <strain evidence="19 20">UCD-SED7</strain>
    </source>
</reference>
<feature type="binding site" evidence="16">
    <location>
        <position position="118"/>
    </location>
    <ligand>
        <name>S-adenosyl-L-methionine</name>
        <dbReference type="ChEBI" id="CHEBI:59789"/>
        <label>1</label>
    </ligand>
</feature>
<evidence type="ECO:0000256" key="16">
    <source>
        <dbReference type="PIRSR" id="PIRSR000167-1"/>
    </source>
</evidence>
<keyword evidence="9 15" id="KW-0560">Oxidoreductase</keyword>
<feature type="binding site" evidence="16">
    <location>
        <position position="62"/>
    </location>
    <ligand>
        <name>S-adenosyl-L-methionine</name>
        <dbReference type="ChEBI" id="CHEBI:59789"/>
        <label>1</label>
    </ligand>
</feature>
<dbReference type="InterPro" id="IPR010723">
    <property type="entry name" value="HemN_C"/>
</dbReference>
<evidence type="ECO:0000256" key="6">
    <source>
        <dbReference type="ARBA" id="ARBA00022490"/>
    </source>
</evidence>
<keyword evidence="11 15" id="KW-0411">Iron-sulfur</keyword>
<feature type="binding site" evidence="16">
    <location>
        <position position="215"/>
    </location>
    <ligand>
        <name>S-adenosyl-L-methionine</name>
        <dbReference type="ChEBI" id="CHEBI:59789"/>
        <label>2</label>
    </ligand>
</feature>
<evidence type="ECO:0000256" key="1">
    <source>
        <dbReference type="ARBA" id="ARBA00004496"/>
    </source>
</evidence>
<comment type="function">
    <text evidence="13">Involved in the heme biosynthesis. Catalyzes the anaerobic oxidative decarboxylation of propionate groups of rings A and B of coproporphyrinogen III to yield the vinyl groups in protoporphyrinogen IX.</text>
</comment>
<dbReference type="SFLD" id="SFLDG01065">
    <property type="entry name" value="anaerobic_coproporphyrinogen-I"/>
    <property type="match status" value="1"/>
</dbReference>
<dbReference type="SFLD" id="SFLDG01082">
    <property type="entry name" value="B12-binding_domain_containing"/>
    <property type="match status" value="1"/>
</dbReference>
<dbReference type="PROSITE" id="PS51918">
    <property type="entry name" value="RADICAL_SAM"/>
    <property type="match status" value="1"/>
</dbReference>
<comment type="catalytic activity">
    <reaction evidence="14 15">
        <text>coproporphyrinogen III + 2 S-adenosyl-L-methionine = protoporphyrinogen IX + 2 5'-deoxyadenosine + 2 L-methionine + 2 CO2</text>
        <dbReference type="Rhea" id="RHEA:15425"/>
        <dbReference type="ChEBI" id="CHEBI:16526"/>
        <dbReference type="ChEBI" id="CHEBI:17319"/>
        <dbReference type="ChEBI" id="CHEBI:57307"/>
        <dbReference type="ChEBI" id="CHEBI:57309"/>
        <dbReference type="ChEBI" id="CHEBI:57844"/>
        <dbReference type="ChEBI" id="CHEBI:59789"/>
        <dbReference type="EC" id="1.3.98.3"/>
    </reaction>
</comment>
<feature type="domain" description="Radical SAM core" evidence="18">
    <location>
        <begin position="53"/>
        <end position="286"/>
    </location>
</feature>
<dbReference type="PANTHER" id="PTHR13932">
    <property type="entry name" value="COPROPORPHYRINIGEN III OXIDASE"/>
    <property type="match status" value="1"/>
</dbReference>
<dbReference type="InterPro" id="IPR023404">
    <property type="entry name" value="rSAM_horseshoe"/>
</dbReference>
<name>A0A1A6LBT0_VIBSP</name>
<evidence type="ECO:0000256" key="12">
    <source>
        <dbReference type="ARBA" id="ARBA00023244"/>
    </source>
</evidence>
<evidence type="ECO:0000256" key="7">
    <source>
        <dbReference type="ARBA" id="ARBA00022691"/>
    </source>
</evidence>
<proteinExistence type="inferred from homology"/>
<evidence type="ECO:0000256" key="15">
    <source>
        <dbReference type="PIRNR" id="PIRNR000167"/>
    </source>
</evidence>
<dbReference type="InterPro" id="IPR006638">
    <property type="entry name" value="Elp3/MiaA/NifB-like_rSAM"/>
</dbReference>
<dbReference type="GO" id="GO:0046872">
    <property type="term" value="F:metal ion binding"/>
    <property type="evidence" value="ECO:0007669"/>
    <property type="project" value="UniProtKB-KW"/>
</dbReference>
<evidence type="ECO:0000256" key="2">
    <source>
        <dbReference type="ARBA" id="ARBA00004785"/>
    </source>
</evidence>
<keyword evidence="7 15" id="KW-0949">S-adenosyl-L-methionine</keyword>
<dbReference type="Gene3D" id="3.80.30.20">
    <property type="entry name" value="tm_1862 like domain"/>
    <property type="match status" value="1"/>
</dbReference>
<evidence type="ECO:0000259" key="18">
    <source>
        <dbReference type="PROSITE" id="PS51918"/>
    </source>
</evidence>
<dbReference type="AlphaFoldDB" id="A0A1A6LBT0"/>
<dbReference type="GO" id="GO:0051539">
    <property type="term" value="F:4 iron, 4 sulfur cluster binding"/>
    <property type="evidence" value="ECO:0007669"/>
    <property type="project" value="UniProtKB-KW"/>
</dbReference>
<evidence type="ECO:0000256" key="17">
    <source>
        <dbReference type="PIRSR" id="PIRSR000167-2"/>
    </source>
</evidence>
<dbReference type="InterPro" id="IPR007197">
    <property type="entry name" value="rSAM"/>
</dbReference>
<dbReference type="NCBIfam" id="TIGR00538">
    <property type="entry name" value="hemN"/>
    <property type="match status" value="1"/>
</dbReference>
<accession>A0A1A6LBT0</accession>
<feature type="binding site" evidence="17">
    <location>
        <position position="72"/>
    </location>
    <ligand>
        <name>[4Fe-4S] cluster</name>
        <dbReference type="ChEBI" id="CHEBI:49883"/>
        <note>4Fe-4S-S-AdoMet</note>
    </ligand>
</feature>
<sequence>MSSKPVTTNQQIVWDQEILNKYNYSGPRYTSYPTALEFHEAFTVADYDMACTQYPERPLSLYVHIPFCHKLCYYCGCNKVITRHSHKADEYLDVIEHEIRQRASLLNGRQVTQLHFGGGTPTFLTKTQITRLMMILREEFNFTADAEISIEVDPREIELDVLDHLRNEGFNRLSIGVQDFNKEVQKLVNREQDEEFIIAMVKRAKELGFRSTNLDLIYGLPKQTQALFAETLKQVLEMKPGRLSVFNYAHMPQLFAAQRKIKDEDLPEPKEKMAILQDTIETLTGAGYQFIGMDHFALPEDELAVAQREGILHRNFQGYTTQGEADLIGFGVSAISMVGDAYAQNQKELKKYYAQVNDLRHALWKGVALDSDDLLRREVIKQLICNFKLDKTMIESEFSVNFNRYFKEDLGLLQTFINDELVEVDDKEIRVTLRGRLLIRNICMCFDKYLRAKARQQQFSRVI</sequence>
<evidence type="ECO:0000256" key="4">
    <source>
        <dbReference type="ARBA" id="ARBA00011245"/>
    </source>
</evidence>
<evidence type="ECO:0000256" key="5">
    <source>
        <dbReference type="ARBA" id="ARBA00022485"/>
    </source>
</evidence>
<feature type="binding site" evidence="16">
    <location>
        <position position="249"/>
    </location>
    <ligand>
        <name>S-adenosyl-L-methionine</name>
        <dbReference type="ChEBI" id="CHEBI:59789"/>
        <label>2</label>
    </ligand>
</feature>
<feature type="binding site" evidence="16">
    <location>
        <position position="190"/>
    </location>
    <ligand>
        <name>S-adenosyl-L-methionine</name>
        <dbReference type="ChEBI" id="CHEBI:59789"/>
        <label>2</label>
    </ligand>
</feature>
<keyword evidence="10 15" id="KW-0408">Iron</keyword>
<dbReference type="PANTHER" id="PTHR13932:SF6">
    <property type="entry name" value="OXYGEN-INDEPENDENT COPROPORPHYRINOGEN III OXIDASE"/>
    <property type="match status" value="1"/>
</dbReference>
<dbReference type="RefSeq" id="WP_017095620.1">
    <property type="nucleotide sequence ID" value="NZ_CAWNUY010000001.1"/>
</dbReference>
<dbReference type="SFLD" id="SFLDF00277">
    <property type="entry name" value="oxygen-independent_coproporphy"/>
    <property type="match status" value="1"/>
</dbReference>
<organism evidence="19 20">
    <name type="scientific">Vibrio splendidus</name>
    <dbReference type="NCBI Taxonomy" id="29497"/>
    <lineage>
        <taxon>Bacteria</taxon>
        <taxon>Pseudomonadati</taxon>
        <taxon>Pseudomonadota</taxon>
        <taxon>Gammaproteobacteria</taxon>
        <taxon>Vibrionales</taxon>
        <taxon>Vibrionaceae</taxon>
        <taxon>Vibrio</taxon>
    </lineage>
</organism>
<dbReference type="Pfam" id="PF04055">
    <property type="entry name" value="Radical_SAM"/>
    <property type="match status" value="1"/>
</dbReference>
<dbReference type="SFLD" id="SFLDS00029">
    <property type="entry name" value="Radical_SAM"/>
    <property type="match status" value="1"/>
</dbReference>
<dbReference type="Gene3D" id="1.10.10.920">
    <property type="match status" value="1"/>
</dbReference>
<keyword evidence="12 15" id="KW-0627">Porphyrin biosynthesis</keyword>
<dbReference type="Proteomes" id="UP000050463">
    <property type="component" value="Unassembled WGS sequence"/>
</dbReference>
<comment type="cofactor">
    <cofactor evidence="15 17">
        <name>[4Fe-4S] cluster</name>
        <dbReference type="ChEBI" id="CHEBI:49883"/>
    </cofactor>
    <text evidence="15 17">Binds 1 [4Fe-4S] cluster. The cluster is coordinated with 3 cysteines and an exchangeable S-adenosyl-L-methionine.</text>
</comment>
<dbReference type="EMBL" id="LIZK01000008">
    <property type="protein sequence ID" value="KPL93101.1"/>
    <property type="molecule type" value="Genomic_DNA"/>
</dbReference>
<dbReference type="EC" id="1.3.98.3" evidence="15"/>
<evidence type="ECO:0000256" key="9">
    <source>
        <dbReference type="ARBA" id="ARBA00023002"/>
    </source>
</evidence>
<evidence type="ECO:0000256" key="13">
    <source>
        <dbReference type="ARBA" id="ARBA00024295"/>
    </source>
</evidence>
<dbReference type="InterPro" id="IPR058240">
    <property type="entry name" value="rSAM_sf"/>
</dbReference>
<gene>
    <name evidence="19" type="ORF">AN168_18280</name>
</gene>
<dbReference type="GO" id="GO:0004109">
    <property type="term" value="F:coproporphyrinogen oxidase activity"/>
    <property type="evidence" value="ECO:0007669"/>
    <property type="project" value="InterPro"/>
</dbReference>
<comment type="pathway">
    <text evidence="2 15">Porphyrin-containing compound metabolism; protoporphyrin-IX biosynthesis; protoporphyrinogen-IX from coproporphyrinogen-III (AdoMet route): step 1/1.</text>
</comment>
<feature type="binding site" evidence="16">
    <location>
        <position position="335"/>
    </location>
    <ligand>
        <name>S-adenosyl-L-methionine</name>
        <dbReference type="ChEBI" id="CHEBI:59789"/>
        <label>1</label>
    </ligand>
</feature>
<evidence type="ECO:0000256" key="10">
    <source>
        <dbReference type="ARBA" id="ARBA00023004"/>
    </source>
</evidence>
<evidence type="ECO:0000256" key="11">
    <source>
        <dbReference type="ARBA" id="ARBA00023014"/>
    </source>
</evidence>
<dbReference type="PIRSF" id="PIRSF000167">
    <property type="entry name" value="HemN"/>
    <property type="match status" value="1"/>
</dbReference>
<feature type="binding site" evidence="17">
    <location>
        <position position="68"/>
    </location>
    <ligand>
        <name>[4Fe-4S] cluster</name>
        <dbReference type="ChEBI" id="CHEBI:49883"/>
        <note>4Fe-4S-S-AdoMet</note>
    </ligand>
</feature>
<dbReference type="Pfam" id="PF06969">
    <property type="entry name" value="HemN_C"/>
    <property type="match status" value="1"/>
</dbReference>
<dbReference type="GO" id="GO:0051989">
    <property type="term" value="F:coproporphyrinogen dehydrogenase activity"/>
    <property type="evidence" value="ECO:0007669"/>
    <property type="project" value="UniProtKB-EC"/>
</dbReference>
<keyword evidence="8 15" id="KW-0479">Metal-binding</keyword>
<dbReference type="UniPathway" id="UPA00251">
    <property type="reaction ID" value="UER00323"/>
</dbReference>
<feature type="binding site" evidence="17">
    <location>
        <position position="75"/>
    </location>
    <ligand>
        <name>[4Fe-4S] cluster</name>
        <dbReference type="ChEBI" id="CHEBI:49883"/>
        <note>4Fe-4S-S-AdoMet</note>
    </ligand>
</feature>
<dbReference type="GO" id="GO:0006782">
    <property type="term" value="P:protoporphyrinogen IX biosynthetic process"/>
    <property type="evidence" value="ECO:0007669"/>
    <property type="project" value="UniProtKB-UniPathway"/>
</dbReference>
<comment type="subunit">
    <text evidence="4">Monomer.</text>
</comment>
<dbReference type="OrthoDB" id="9808022at2"/>
<dbReference type="FunFam" id="3.80.30.20:FF:000012">
    <property type="entry name" value="Coproporphyrinogen-III oxidase"/>
    <property type="match status" value="1"/>
</dbReference>
<comment type="similarity">
    <text evidence="3 15">Belongs to the anaerobic coproporphyrinogen-III oxidase family.</text>
</comment>
<dbReference type="FunFam" id="1.10.10.920:FF:000001">
    <property type="entry name" value="Coproporphyrinogen-III oxidase"/>
    <property type="match status" value="1"/>
</dbReference>
<dbReference type="CDD" id="cd01335">
    <property type="entry name" value="Radical_SAM"/>
    <property type="match status" value="1"/>
</dbReference>
<keyword evidence="6 15" id="KW-0963">Cytoplasm</keyword>
<comment type="subcellular location">
    <subcellularLocation>
        <location evidence="1 15">Cytoplasm</location>
    </subcellularLocation>
</comment>
<feature type="binding site" evidence="16">
    <location>
        <position position="178"/>
    </location>
    <ligand>
        <name>S-adenosyl-L-methionine</name>
        <dbReference type="ChEBI" id="CHEBI:59789"/>
        <label>2</label>
    </ligand>
</feature>
<dbReference type="SMART" id="SM00729">
    <property type="entry name" value="Elp3"/>
    <property type="match status" value="1"/>
</dbReference>
<dbReference type="InterPro" id="IPR004558">
    <property type="entry name" value="Coprogen_oxidase_HemN"/>
</dbReference>
<evidence type="ECO:0000256" key="8">
    <source>
        <dbReference type="ARBA" id="ARBA00022723"/>
    </source>
</evidence>
<feature type="binding site" evidence="16">
    <location>
        <begin position="74"/>
        <end position="76"/>
    </location>
    <ligand>
        <name>S-adenosyl-L-methionine</name>
        <dbReference type="ChEBI" id="CHEBI:59789"/>
        <label>2</label>
    </ligand>
</feature>
<dbReference type="GO" id="GO:0005737">
    <property type="term" value="C:cytoplasm"/>
    <property type="evidence" value="ECO:0007669"/>
    <property type="project" value="UniProtKB-SubCell"/>
</dbReference>
<dbReference type="InterPro" id="IPR034505">
    <property type="entry name" value="Coproporphyrinogen-III_oxidase"/>
</dbReference>
<protein>
    <recommendedName>
        <fullName evidence="15">Coproporphyrinogen-III oxidase</fullName>
        <ecNumber evidence="15">1.3.98.3</ecNumber>
    </recommendedName>
</protein>
<feature type="binding site" evidence="16">
    <location>
        <position position="151"/>
    </location>
    <ligand>
        <name>S-adenosyl-L-methionine</name>
        <dbReference type="ChEBI" id="CHEBI:59789"/>
        <label>1</label>
    </ligand>
</feature>
<evidence type="ECO:0000256" key="14">
    <source>
        <dbReference type="ARBA" id="ARBA00048321"/>
    </source>
</evidence>
<feature type="binding site" evidence="16">
    <location>
        <begin position="119"/>
        <end position="120"/>
    </location>
    <ligand>
        <name>S-adenosyl-L-methionine</name>
        <dbReference type="ChEBI" id="CHEBI:59789"/>
        <label>2</label>
    </ligand>
</feature>
<evidence type="ECO:0000313" key="20">
    <source>
        <dbReference type="Proteomes" id="UP000050463"/>
    </source>
</evidence>
<keyword evidence="5 15" id="KW-0004">4Fe-4S</keyword>